<comment type="caution">
    <text evidence="3">The sequence shown here is derived from an EMBL/GenBank/DDBJ whole genome shotgun (WGS) entry which is preliminary data.</text>
</comment>
<proteinExistence type="predicted"/>
<dbReference type="InterPro" id="IPR001623">
    <property type="entry name" value="DnaJ_domain"/>
</dbReference>
<dbReference type="SUPFAM" id="SSF46565">
    <property type="entry name" value="Chaperone J-domain"/>
    <property type="match status" value="1"/>
</dbReference>
<dbReference type="Proteomes" id="UP000288805">
    <property type="component" value="Unassembled WGS sequence"/>
</dbReference>
<dbReference type="Pfam" id="PF00226">
    <property type="entry name" value="DnaJ"/>
    <property type="match status" value="1"/>
</dbReference>
<organism evidence="3 4">
    <name type="scientific">Vitis vinifera</name>
    <name type="common">Grape</name>
    <dbReference type="NCBI Taxonomy" id="29760"/>
    <lineage>
        <taxon>Eukaryota</taxon>
        <taxon>Viridiplantae</taxon>
        <taxon>Streptophyta</taxon>
        <taxon>Embryophyta</taxon>
        <taxon>Tracheophyta</taxon>
        <taxon>Spermatophyta</taxon>
        <taxon>Magnoliopsida</taxon>
        <taxon>eudicotyledons</taxon>
        <taxon>Gunneridae</taxon>
        <taxon>Pentapetalae</taxon>
        <taxon>rosids</taxon>
        <taxon>Vitales</taxon>
        <taxon>Vitaceae</taxon>
        <taxon>Viteae</taxon>
        <taxon>Vitis</taxon>
    </lineage>
</organism>
<feature type="region of interest" description="Disordered" evidence="1">
    <location>
        <begin position="216"/>
        <end position="244"/>
    </location>
</feature>
<dbReference type="PANTHER" id="PTHR45090:SF4">
    <property type="entry name" value="J DOMAIN-CONTAINING PROTEIN"/>
    <property type="match status" value="1"/>
</dbReference>
<name>A0A438FGC1_VITVI</name>
<dbReference type="SMART" id="SM00271">
    <property type="entry name" value="DnaJ"/>
    <property type="match status" value="1"/>
</dbReference>
<feature type="compositionally biased region" description="Low complexity" evidence="1">
    <location>
        <begin position="222"/>
        <end position="233"/>
    </location>
</feature>
<dbReference type="CDD" id="cd06257">
    <property type="entry name" value="DnaJ"/>
    <property type="match status" value="1"/>
</dbReference>
<dbReference type="InterPro" id="IPR053232">
    <property type="entry name" value="DnaJ_C/III_chloroplastic"/>
</dbReference>
<dbReference type="Gene3D" id="1.10.287.110">
    <property type="entry name" value="DnaJ domain"/>
    <property type="match status" value="1"/>
</dbReference>
<dbReference type="EMBL" id="QGNW01000912">
    <property type="protein sequence ID" value="RVW59018.1"/>
    <property type="molecule type" value="Genomic_DNA"/>
</dbReference>
<accession>A0A438FGC1</accession>
<feature type="domain" description="J" evidence="2">
    <location>
        <begin position="73"/>
        <end position="140"/>
    </location>
</feature>
<evidence type="ECO:0000313" key="3">
    <source>
        <dbReference type="EMBL" id="RVW59018.1"/>
    </source>
</evidence>
<evidence type="ECO:0000256" key="1">
    <source>
        <dbReference type="SAM" id="MobiDB-lite"/>
    </source>
</evidence>
<evidence type="ECO:0000313" key="4">
    <source>
        <dbReference type="Proteomes" id="UP000288805"/>
    </source>
</evidence>
<protein>
    <submittedName>
        <fullName evidence="3">Chaperone protein dnaJ 20, chloroplastic</fullName>
    </submittedName>
</protein>
<dbReference type="PROSITE" id="PS00636">
    <property type="entry name" value="DNAJ_1"/>
    <property type="match status" value="1"/>
</dbReference>
<gene>
    <name evidence="3" type="primary">ATJ20_2</name>
    <name evidence="3" type="ORF">CK203_107793</name>
</gene>
<sequence>MEAQVMTSLSAPNPAFQAQNQCLSPVQITSSSTPTSQNRRFYLKTPSGYFTTRAKTAINSSYNLYLTEEASESFYCLLGVSEAATLSEIKRAYKQLVLKYHPDVSPPDSAKEFTRMFIRIQEAYETLSDPRTRDLYDIDLTKGLHLAFSAQNLYRSHQPFSSLNFSDKQLYWKIQFLVLINLRYQLKVDPVELPVDQGMDMSGDWKSRWQAQLGELEKKSASKNSNDNKSWAARVRMQRSKSSI</sequence>
<dbReference type="PANTHER" id="PTHR45090">
    <property type="entry name" value="CHAPERONE PROTEIN DNAJ 20 CHLOROPLASTIC"/>
    <property type="match status" value="1"/>
</dbReference>
<dbReference type="InterPro" id="IPR018253">
    <property type="entry name" value="DnaJ_domain_CS"/>
</dbReference>
<reference evidence="3 4" key="1">
    <citation type="journal article" date="2018" name="PLoS Genet.">
        <title>Population sequencing reveals clonal diversity and ancestral inbreeding in the grapevine cultivar Chardonnay.</title>
        <authorList>
            <person name="Roach M.J."/>
            <person name="Johnson D.L."/>
            <person name="Bohlmann J."/>
            <person name="van Vuuren H.J."/>
            <person name="Jones S.J."/>
            <person name="Pretorius I.S."/>
            <person name="Schmidt S.A."/>
            <person name="Borneman A.R."/>
        </authorList>
    </citation>
    <scope>NUCLEOTIDE SEQUENCE [LARGE SCALE GENOMIC DNA]</scope>
    <source>
        <strain evidence="4">cv. Chardonnay</strain>
        <tissue evidence="3">Leaf</tissue>
    </source>
</reference>
<dbReference type="PROSITE" id="PS50076">
    <property type="entry name" value="DNAJ_2"/>
    <property type="match status" value="1"/>
</dbReference>
<dbReference type="InterPro" id="IPR036869">
    <property type="entry name" value="J_dom_sf"/>
</dbReference>
<dbReference type="PRINTS" id="PR00625">
    <property type="entry name" value="JDOMAIN"/>
</dbReference>
<dbReference type="AlphaFoldDB" id="A0A438FGC1"/>
<evidence type="ECO:0000259" key="2">
    <source>
        <dbReference type="PROSITE" id="PS50076"/>
    </source>
</evidence>